<dbReference type="InParanoid" id="Q7UUL6"/>
<dbReference type="PANTHER" id="PTHR37826">
    <property type="entry name" value="FLOTILLIN BAND_7_5 DOMAIN PROTEIN"/>
    <property type="match status" value="1"/>
</dbReference>
<dbReference type="eggNOG" id="COG4260">
    <property type="taxonomic scope" value="Bacteria"/>
</dbReference>
<dbReference type="SUPFAM" id="SSF117892">
    <property type="entry name" value="Band 7/SPFH domain"/>
    <property type="match status" value="1"/>
</dbReference>
<protein>
    <recommendedName>
        <fullName evidence="5">Antifreeze protein, type I</fullName>
    </recommendedName>
</protein>
<organism evidence="3 4">
    <name type="scientific">Rhodopirellula baltica (strain DSM 10527 / NCIMB 13988 / SH1)</name>
    <dbReference type="NCBI Taxonomy" id="243090"/>
    <lineage>
        <taxon>Bacteria</taxon>
        <taxon>Pseudomonadati</taxon>
        <taxon>Planctomycetota</taxon>
        <taxon>Planctomycetia</taxon>
        <taxon>Pirellulales</taxon>
        <taxon>Pirellulaceae</taxon>
        <taxon>Rhodopirellula</taxon>
    </lineage>
</organism>
<dbReference type="EnsemblBacteria" id="CAD73063">
    <property type="protein sequence ID" value="CAD73063"/>
    <property type="gene ID" value="RB3221"/>
</dbReference>
<keyword evidence="4" id="KW-1185">Reference proteome</keyword>
<dbReference type="Pfam" id="PF13421">
    <property type="entry name" value="Band_7_1"/>
    <property type="match status" value="1"/>
</dbReference>
<feature type="domain" description="SPFH" evidence="1">
    <location>
        <begin position="56"/>
        <end position="267"/>
    </location>
</feature>
<dbReference type="InterPro" id="IPR036013">
    <property type="entry name" value="Band_7/SPFH_dom_sf"/>
</dbReference>
<dbReference type="AlphaFoldDB" id="Q7UUL6"/>
<dbReference type="PANTHER" id="PTHR37826:SF2">
    <property type="entry name" value="ZINC-RIBBON DOMAIN-CONTAINING PROTEIN"/>
    <property type="match status" value="1"/>
</dbReference>
<dbReference type="Pfam" id="PF14237">
    <property type="entry name" value="GYF_2"/>
    <property type="match status" value="1"/>
</dbReference>
<gene>
    <name evidence="3" type="ordered locus">RB3221</name>
</gene>
<sequence>MVFRQCHRLTLPPNRPRLCNDFKTVHRRCDVGLFDLIRSELIDIIEWIDDTQHTLVWRFPRHDNEIKNGAQLIVRPGQTAVFVYKGEIADIYPPGHYQLTTDNMPVMTTLQGWKYGFDSPFKAEVYFVSTRQLTDLKWGTPNPIMLRDPEFGPIRIRAFGTYALRAVDPKALLLEIVGTNGEFGADDVNVLLRSIIQSSFADLIGSSQIAALDLASNYEQLAAQLRERVVEKIDDEYGLDCPQLFIVNISLPESVEKALDTRTSMGVIGDMNRFQQFQMGQAMTSAAENGGGGGAAEGLGLGLGVAMAGRMMPGAMNPGAMNPGAAAGSGGPPPPPAATAWYVAKDGVTHGPFTAEQIRSGIGSGEMGAESMVWSSGMGGWLMAKDVPALASMLAAGSPPPPPPAN</sequence>
<dbReference type="EMBL" id="BX294138">
    <property type="protein sequence ID" value="CAD73063.1"/>
    <property type="molecule type" value="Genomic_DNA"/>
</dbReference>
<name>Q7UUL6_RHOBA</name>
<dbReference type="OrthoDB" id="9788304at2"/>
<dbReference type="PATRIC" id="fig|243090.15.peg.1481"/>
<dbReference type="STRING" id="243090.RB3221"/>
<dbReference type="InterPro" id="IPR033880">
    <property type="entry name" value="SPFH_YdjI"/>
</dbReference>
<dbReference type="KEGG" id="rba:RB3221"/>
<evidence type="ECO:0000259" key="1">
    <source>
        <dbReference type="Pfam" id="PF13421"/>
    </source>
</evidence>
<evidence type="ECO:0000313" key="4">
    <source>
        <dbReference type="Proteomes" id="UP000001025"/>
    </source>
</evidence>
<dbReference type="HOGENOM" id="CLU_037108_0_0_0"/>
<dbReference type="InterPro" id="IPR025640">
    <property type="entry name" value="GYF_2"/>
</dbReference>
<dbReference type="Gene3D" id="3.30.479.30">
    <property type="entry name" value="Band 7 domain"/>
    <property type="match status" value="1"/>
</dbReference>
<dbReference type="CDD" id="cd03408">
    <property type="entry name" value="SPFH_like_u1"/>
    <property type="match status" value="1"/>
</dbReference>
<accession>Q7UUL6</accession>
<reference evidence="3 4" key="1">
    <citation type="journal article" date="2003" name="Proc. Natl. Acad. Sci. U.S.A.">
        <title>Complete genome sequence of the marine planctomycete Pirellula sp. strain 1.</title>
        <authorList>
            <person name="Gloeckner F.O."/>
            <person name="Kube M."/>
            <person name="Bauer M."/>
            <person name="Teeling H."/>
            <person name="Lombardot T."/>
            <person name="Ludwig W."/>
            <person name="Gade D."/>
            <person name="Beck A."/>
            <person name="Borzym K."/>
            <person name="Heitmann K."/>
            <person name="Rabus R."/>
            <person name="Schlesner H."/>
            <person name="Amann R."/>
            <person name="Reinhardt R."/>
        </authorList>
    </citation>
    <scope>NUCLEOTIDE SEQUENCE [LARGE SCALE GENOMIC DNA]</scope>
    <source>
        <strain evidence="4">DSM 10527 / NCIMB 13988 / SH1</strain>
    </source>
</reference>
<evidence type="ECO:0000259" key="2">
    <source>
        <dbReference type="Pfam" id="PF14237"/>
    </source>
</evidence>
<evidence type="ECO:0000313" key="3">
    <source>
        <dbReference type="EMBL" id="CAD73063.1"/>
    </source>
</evidence>
<dbReference type="Proteomes" id="UP000001025">
    <property type="component" value="Chromosome"/>
</dbReference>
<feature type="domain" description="GYF" evidence="2">
    <location>
        <begin position="341"/>
        <end position="390"/>
    </location>
</feature>
<proteinExistence type="predicted"/>
<evidence type="ECO:0008006" key="5">
    <source>
        <dbReference type="Google" id="ProtNLM"/>
    </source>
</evidence>